<reference evidence="9 10" key="1">
    <citation type="journal article" date="2017" name="Int. J. Syst. Evol. Microbiol.">
        <title>Bacillus notoginsengisoli sp. nov., a novel bacterium isolated from the rhizosphere of Panax notoginseng.</title>
        <authorList>
            <person name="Zhang M.Y."/>
            <person name="Cheng J."/>
            <person name="Cai Y."/>
            <person name="Zhang T.Y."/>
            <person name="Wu Y.Y."/>
            <person name="Manikprabhu D."/>
            <person name="Li W.J."/>
            <person name="Zhang Y.X."/>
        </authorList>
    </citation>
    <scope>NUCLEOTIDE SEQUENCE [LARGE SCALE GENOMIC DNA]</scope>
    <source>
        <strain evidence="9 10">JCM 30743</strain>
    </source>
</reference>
<accession>A0A417YKS1</accession>
<evidence type="ECO:0000313" key="10">
    <source>
        <dbReference type="Proteomes" id="UP000284416"/>
    </source>
</evidence>
<dbReference type="GO" id="GO:0008097">
    <property type="term" value="F:5S rRNA binding"/>
    <property type="evidence" value="ECO:0007669"/>
    <property type="project" value="TreeGrafter"/>
</dbReference>
<keyword evidence="2 7" id="KW-0699">rRNA-binding</keyword>
<sequence>MITKLDKNVSRKKRHARVRSKLSGTAARPRLNVFRSNKHIYAQLIDDVNGVTLVSASTMEKDFGLDSSNNKEAAQKVGELVAKRGVEKGITSVVFDRGGYLYHGRVQALADAARENGLQF</sequence>
<keyword evidence="10" id="KW-1185">Reference proteome</keyword>
<dbReference type="PANTHER" id="PTHR12899:SF3">
    <property type="entry name" value="LARGE RIBOSOMAL SUBUNIT PROTEIN UL18M"/>
    <property type="match status" value="1"/>
</dbReference>
<feature type="compositionally biased region" description="Basic residues" evidence="8">
    <location>
        <begin position="10"/>
        <end position="20"/>
    </location>
</feature>
<keyword evidence="4 7" id="KW-0689">Ribosomal protein</keyword>
<evidence type="ECO:0000313" key="9">
    <source>
        <dbReference type="EMBL" id="RHW33915.1"/>
    </source>
</evidence>
<evidence type="ECO:0000256" key="8">
    <source>
        <dbReference type="SAM" id="MobiDB-lite"/>
    </source>
</evidence>
<dbReference type="OrthoDB" id="9810939at2"/>
<keyword evidence="5 7" id="KW-0687">Ribonucleoprotein</keyword>
<dbReference type="SUPFAM" id="SSF53137">
    <property type="entry name" value="Translational machinery components"/>
    <property type="match status" value="1"/>
</dbReference>
<comment type="caution">
    <text evidence="9">The sequence shown here is derived from an EMBL/GenBank/DDBJ whole genome shotgun (WGS) entry which is preliminary data.</text>
</comment>
<evidence type="ECO:0000256" key="2">
    <source>
        <dbReference type="ARBA" id="ARBA00022730"/>
    </source>
</evidence>
<comment type="function">
    <text evidence="7">This is one of the proteins that bind and probably mediate the attachment of the 5S RNA into the large ribosomal subunit, where it forms part of the central protuberance.</text>
</comment>
<protein>
    <recommendedName>
        <fullName evidence="6 7">Large ribosomal subunit protein uL18</fullName>
    </recommendedName>
</protein>
<evidence type="ECO:0000256" key="7">
    <source>
        <dbReference type="HAMAP-Rule" id="MF_01337"/>
    </source>
</evidence>
<comment type="similarity">
    <text evidence="1 7">Belongs to the universal ribosomal protein uL18 family.</text>
</comment>
<evidence type="ECO:0000256" key="5">
    <source>
        <dbReference type="ARBA" id="ARBA00023274"/>
    </source>
</evidence>
<dbReference type="Pfam" id="PF00861">
    <property type="entry name" value="Ribosomal_L18p"/>
    <property type="match status" value="1"/>
</dbReference>
<dbReference type="RefSeq" id="WP_118923852.1">
    <property type="nucleotide sequence ID" value="NZ_QWEG01000016.1"/>
</dbReference>
<evidence type="ECO:0000256" key="4">
    <source>
        <dbReference type="ARBA" id="ARBA00022980"/>
    </source>
</evidence>
<keyword evidence="3 7" id="KW-0694">RNA-binding</keyword>
<evidence type="ECO:0000256" key="3">
    <source>
        <dbReference type="ARBA" id="ARBA00022884"/>
    </source>
</evidence>
<dbReference type="FunFam" id="3.30.420.100:FF:000001">
    <property type="entry name" value="50S ribosomal protein L18"/>
    <property type="match status" value="1"/>
</dbReference>
<evidence type="ECO:0000256" key="1">
    <source>
        <dbReference type="ARBA" id="ARBA00007116"/>
    </source>
</evidence>
<feature type="region of interest" description="Disordered" evidence="8">
    <location>
        <begin position="1"/>
        <end position="24"/>
    </location>
</feature>
<dbReference type="PANTHER" id="PTHR12899">
    <property type="entry name" value="39S RIBOSOMAL PROTEIN L18, MITOCHONDRIAL"/>
    <property type="match status" value="1"/>
</dbReference>
<dbReference type="EMBL" id="QWEG01000016">
    <property type="protein sequence ID" value="RHW33915.1"/>
    <property type="molecule type" value="Genomic_DNA"/>
</dbReference>
<evidence type="ECO:0000256" key="6">
    <source>
        <dbReference type="ARBA" id="ARBA00035197"/>
    </source>
</evidence>
<dbReference type="NCBIfam" id="TIGR00060">
    <property type="entry name" value="L18_bact"/>
    <property type="match status" value="1"/>
</dbReference>
<dbReference type="Gene3D" id="3.30.420.100">
    <property type="match status" value="1"/>
</dbReference>
<dbReference type="Proteomes" id="UP000284416">
    <property type="component" value="Unassembled WGS sequence"/>
</dbReference>
<dbReference type="GO" id="GO:0006412">
    <property type="term" value="P:translation"/>
    <property type="evidence" value="ECO:0007669"/>
    <property type="project" value="UniProtKB-UniRule"/>
</dbReference>
<gene>
    <name evidence="7" type="primary">rplR</name>
    <name evidence="9" type="ORF">D1B31_20265</name>
</gene>
<dbReference type="GO" id="GO:0003735">
    <property type="term" value="F:structural constituent of ribosome"/>
    <property type="evidence" value="ECO:0007669"/>
    <property type="project" value="InterPro"/>
</dbReference>
<dbReference type="GO" id="GO:0022625">
    <property type="term" value="C:cytosolic large ribosomal subunit"/>
    <property type="evidence" value="ECO:0007669"/>
    <property type="project" value="TreeGrafter"/>
</dbReference>
<dbReference type="AlphaFoldDB" id="A0A417YKS1"/>
<dbReference type="HAMAP" id="MF_01337_B">
    <property type="entry name" value="Ribosomal_uL18_B"/>
    <property type="match status" value="1"/>
</dbReference>
<dbReference type="InterPro" id="IPR057268">
    <property type="entry name" value="Ribosomal_L18"/>
</dbReference>
<dbReference type="InterPro" id="IPR004389">
    <property type="entry name" value="Ribosomal_uL18_bac-type"/>
</dbReference>
<name>A0A417YKS1_9BACI</name>
<dbReference type="CDD" id="cd00432">
    <property type="entry name" value="Ribosomal_L18_L5e"/>
    <property type="match status" value="1"/>
</dbReference>
<proteinExistence type="inferred from homology"/>
<dbReference type="InterPro" id="IPR005484">
    <property type="entry name" value="Ribosomal_uL18_bac/plant/anim"/>
</dbReference>
<organism evidence="9 10">
    <name type="scientific">Neobacillus notoginsengisoli</name>
    <dbReference type="NCBI Taxonomy" id="1578198"/>
    <lineage>
        <taxon>Bacteria</taxon>
        <taxon>Bacillati</taxon>
        <taxon>Bacillota</taxon>
        <taxon>Bacilli</taxon>
        <taxon>Bacillales</taxon>
        <taxon>Bacillaceae</taxon>
        <taxon>Neobacillus</taxon>
    </lineage>
</organism>
<comment type="subunit">
    <text evidence="7">Part of the 50S ribosomal subunit; part of the 5S rRNA/L5/L18/L25 subcomplex. Contacts the 5S and 23S rRNAs.</text>
</comment>